<accession>A0A438JZZ6</accession>
<evidence type="ECO:0008006" key="3">
    <source>
        <dbReference type="Google" id="ProtNLM"/>
    </source>
</evidence>
<dbReference type="EMBL" id="QGNW01000021">
    <property type="protein sequence ID" value="RVX14527.1"/>
    <property type="molecule type" value="Genomic_DNA"/>
</dbReference>
<comment type="caution">
    <text evidence="1">The sequence shown here is derived from an EMBL/GenBank/DDBJ whole genome shotgun (WGS) entry which is preliminary data.</text>
</comment>
<dbReference type="PANTHER" id="PTHR33710">
    <property type="entry name" value="BNAC02G09200D PROTEIN"/>
    <property type="match status" value="1"/>
</dbReference>
<dbReference type="InterPro" id="IPR036691">
    <property type="entry name" value="Endo/exonu/phosph_ase_sf"/>
</dbReference>
<name>A0A438JZZ6_VITVI</name>
<dbReference type="AlphaFoldDB" id="A0A438JZZ6"/>
<protein>
    <recommendedName>
        <fullName evidence="3">Endonuclease/exonuclease/phosphatase domain-containing protein</fullName>
    </recommendedName>
</protein>
<gene>
    <name evidence="1" type="ORF">CK203_017177</name>
</gene>
<dbReference type="Proteomes" id="UP000288805">
    <property type="component" value="Unassembled WGS sequence"/>
</dbReference>
<evidence type="ECO:0000313" key="1">
    <source>
        <dbReference type="EMBL" id="RVX14527.1"/>
    </source>
</evidence>
<sequence>MLSGSSPSPSFFFGRTPLGEYCDLSGDVRVTYQREIPLRMLLTPGPLEEEKVSRWELTEVINGCKDNCGQELCLVQSLPREGKGWEEDSWEESDLAKFSKFLGFSTEGLEKEILDFLVKIRKRRERVHNKNLLENSKFERELKRLECSINYEGGKKQKCGMQETKIQAMTEGLVRSLGIGRFLDWGTLDAHGSAVGLLIFWDKRTLEVIEMEVGNFSISCKLRNLEDGLVWMFTGVYGPFSREEREWMWEEIGAIRGIWDDPWCLGGDFNVILSQRERSNQGRLTSAMRRFAQVVDELELIDLPLQGGHAKQAAQTYLRSFSYRLPRPTSDHFLILLMGGGLRRGPSPFRFENMWLKADGFTDLLRGWWQGFEVRGRASVRLATKMKELKQKIKVWNREVFGRLEANKNSTLQQVEFWDGVESERSLSEGETELKKEAKDSFKK</sequence>
<dbReference type="Gene3D" id="3.60.10.10">
    <property type="entry name" value="Endonuclease/exonuclease/phosphatase"/>
    <property type="match status" value="1"/>
</dbReference>
<evidence type="ECO:0000313" key="2">
    <source>
        <dbReference type="Proteomes" id="UP000288805"/>
    </source>
</evidence>
<proteinExistence type="predicted"/>
<organism evidence="1 2">
    <name type="scientific">Vitis vinifera</name>
    <name type="common">Grape</name>
    <dbReference type="NCBI Taxonomy" id="29760"/>
    <lineage>
        <taxon>Eukaryota</taxon>
        <taxon>Viridiplantae</taxon>
        <taxon>Streptophyta</taxon>
        <taxon>Embryophyta</taxon>
        <taxon>Tracheophyta</taxon>
        <taxon>Spermatophyta</taxon>
        <taxon>Magnoliopsida</taxon>
        <taxon>eudicotyledons</taxon>
        <taxon>Gunneridae</taxon>
        <taxon>Pentapetalae</taxon>
        <taxon>rosids</taxon>
        <taxon>Vitales</taxon>
        <taxon>Vitaceae</taxon>
        <taxon>Viteae</taxon>
        <taxon>Vitis</taxon>
    </lineage>
</organism>
<reference evidence="1 2" key="1">
    <citation type="journal article" date="2018" name="PLoS Genet.">
        <title>Population sequencing reveals clonal diversity and ancestral inbreeding in the grapevine cultivar Chardonnay.</title>
        <authorList>
            <person name="Roach M.J."/>
            <person name="Johnson D.L."/>
            <person name="Bohlmann J."/>
            <person name="van Vuuren H.J."/>
            <person name="Jones S.J."/>
            <person name="Pretorius I.S."/>
            <person name="Schmidt S.A."/>
            <person name="Borneman A.R."/>
        </authorList>
    </citation>
    <scope>NUCLEOTIDE SEQUENCE [LARGE SCALE GENOMIC DNA]</scope>
    <source>
        <strain evidence="2">cv. Chardonnay</strain>
        <tissue evidence="1">Leaf</tissue>
    </source>
</reference>
<dbReference type="PANTHER" id="PTHR33710:SF64">
    <property type="entry name" value="ENDONUCLEASE_EXONUCLEASE_PHOSPHATASE DOMAIN-CONTAINING PROTEIN"/>
    <property type="match status" value="1"/>
</dbReference>
<dbReference type="SUPFAM" id="SSF56219">
    <property type="entry name" value="DNase I-like"/>
    <property type="match status" value="1"/>
</dbReference>